<feature type="non-terminal residue" evidence="4">
    <location>
        <position position="259"/>
    </location>
</feature>
<sequence>GGQDVLLAHQPVGPNAVRLRFLADRYPKTQWGTVVDDISVVQILSDVFAGAESDLAVYLDLNCGMNRTGIVPGPSAMEIYKAIYDAPGLKARGLHAYDGHNHEEDLVKRTAKCESDFEPILNLRKQLEEAGMKVPSLVTSGTPTFPIHSRYDDRQCSPGTAVLWDFGYSDGFPDLTFEYAAVLFTRVCSKPGGDRVCLDLGHKAVAADKPQPRVRLFEMESAKPVVHSEEHLTIETENARNVSVGDCYYGVPVHICPTV</sequence>
<dbReference type="Pfam" id="PF01168">
    <property type="entry name" value="Ala_racemase_N"/>
    <property type="match status" value="1"/>
</dbReference>
<dbReference type="GO" id="GO:0008721">
    <property type="term" value="F:D-serine ammonia-lyase activity"/>
    <property type="evidence" value="ECO:0007669"/>
    <property type="project" value="TreeGrafter"/>
</dbReference>
<dbReference type="GO" id="GO:0036088">
    <property type="term" value="P:D-serine catabolic process"/>
    <property type="evidence" value="ECO:0007669"/>
    <property type="project" value="TreeGrafter"/>
</dbReference>
<organism evidence="4">
    <name type="scientific">marine metagenome</name>
    <dbReference type="NCBI Taxonomy" id="408172"/>
    <lineage>
        <taxon>unclassified sequences</taxon>
        <taxon>metagenomes</taxon>
        <taxon>ecological metagenomes</taxon>
    </lineage>
</organism>
<dbReference type="Pfam" id="PF14031">
    <property type="entry name" value="D-ser_dehydrat"/>
    <property type="match status" value="1"/>
</dbReference>
<feature type="domain" description="D-serine dehydratase-like" evidence="3">
    <location>
        <begin position="180"/>
        <end position="259"/>
    </location>
</feature>
<accession>A0A382Z8Q2</accession>
<dbReference type="AlphaFoldDB" id="A0A382Z8Q2"/>
<reference evidence="4" key="1">
    <citation type="submission" date="2018-05" db="EMBL/GenBank/DDBJ databases">
        <authorList>
            <person name="Lanie J.A."/>
            <person name="Ng W.-L."/>
            <person name="Kazmierczak K.M."/>
            <person name="Andrzejewski T.M."/>
            <person name="Davidsen T.M."/>
            <person name="Wayne K.J."/>
            <person name="Tettelin H."/>
            <person name="Glass J.I."/>
            <person name="Rusch D."/>
            <person name="Podicherti R."/>
            <person name="Tsui H.-C.T."/>
            <person name="Winkler M.E."/>
        </authorList>
    </citation>
    <scope>NUCLEOTIDE SEQUENCE</scope>
</reference>
<dbReference type="SMART" id="SM01119">
    <property type="entry name" value="D-ser_dehydrat"/>
    <property type="match status" value="1"/>
</dbReference>
<dbReference type="Gene3D" id="3.20.20.10">
    <property type="entry name" value="Alanine racemase"/>
    <property type="match status" value="1"/>
</dbReference>
<dbReference type="EMBL" id="UINC01181794">
    <property type="protein sequence ID" value="SVD91670.1"/>
    <property type="molecule type" value="Genomic_DNA"/>
</dbReference>
<feature type="non-terminal residue" evidence="4">
    <location>
        <position position="1"/>
    </location>
</feature>
<dbReference type="InterPro" id="IPR042208">
    <property type="entry name" value="D-ser_dehydrat-like_sf"/>
</dbReference>
<evidence type="ECO:0000313" key="4">
    <source>
        <dbReference type="EMBL" id="SVD91670.1"/>
    </source>
</evidence>
<evidence type="ECO:0000256" key="1">
    <source>
        <dbReference type="ARBA" id="ARBA00005323"/>
    </source>
</evidence>
<gene>
    <name evidence="4" type="ORF">METZ01_LOCUS444524</name>
</gene>
<proteinExistence type="inferred from homology"/>
<dbReference type="InterPro" id="IPR001608">
    <property type="entry name" value="Ala_racemase_N"/>
</dbReference>
<dbReference type="Gene3D" id="2.40.37.20">
    <property type="entry name" value="D-serine dehydratase-like domain"/>
    <property type="match status" value="1"/>
</dbReference>
<name>A0A382Z8Q2_9ZZZZ</name>
<comment type="similarity">
    <text evidence="1">Belongs to the DSD1 family.</text>
</comment>
<evidence type="ECO:0000259" key="3">
    <source>
        <dbReference type="SMART" id="SM01119"/>
    </source>
</evidence>
<dbReference type="InterPro" id="IPR029066">
    <property type="entry name" value="PLP-binding_barrel"/>
</dbReference>
<dbReference type="InterPro" id="IPR051466">
    <property type="entry name" value="D-amino_acid_metab_enzyme"/>
</dbReference>
<evidence type="ECO:0000256" key="2">
    <source>
        <dbReference type="ARBA" id="ARBA00023239"/>
    </source>
</evidence>
<keyword evidence="2" id="KW-0456">Lyase</keyword>
<dbReference type="SUPFAM" id="SSF51419">
    <property type="entry name" value="PLP-binding barrel"/>
    <property type="match status" value="1"/>
</dbReference>
<dbReference type="PANTHER" id="PTHR28004">
    <property type="entry name" value="ZGC:162816-RELATED"/>
    <property type="match status" value="1"/>
</dbReference>
<dbReference type="PANTHER" id="PTHR28004:SF2">
    <property type="entry name" value="D-SERINE DEHYDRATASE"/>
    <property type="match status" value="1"/>
</dbReference>
<protein>
    <recommendedName>
        <fullName evidence="3">D-serine dehydratase-like domain-containing protein</fullName>
    </recommendedName>
</protein>
<dbReference type="InterPro" id="IPR026956">
    <property type="entry name" value="D-ser_dehydrat-like_dom"/>
</dbReference>